<feature type="transmembrane region" description="Helical" evidence="1">
    <location>
        <begin position="104"/>
        <end position="123"/>
    </location>
</feature>
<gene>
    <name evidence="2" type="ORF">A2227_01465</name>
</gene>
<accession>A0A1F5SN63</accession>
<proteinExistence type="predicted"/>
<dbReference type="STRING" id="1797994.A2227_01465"/>
<feature type="transmembrane region" description="Helical" evidence="1">
    <location>
        <begin position="29"/>
        <end position="46"/>
    </location>
</feature>
<sequence length="183" mass="19683">MNVISGILFFVAFLPYVLSILSGETVPSPVSWIIWACVDTLALVAMKKEGAKSGQLTGAVAGAWLITILALIFGGKPSMGTIEWVSFAGAAIGIILWQRTGNAVCAIVSSQVAVFIGAFPTFARAYLNPAQEDPVAWLIWLASCICALFAIRKWDLANALQPLTFTAVECIMVYLIVIRPYLI</sequence>
<feature type="transmembrane region" description="Helical" evidence="1">
    <location>
        <begin position="81"/>
        <end position="97"/>
    </location>
</feature>
<evidence type="ECO:0000313" key="3">
    <source>
        <dbReference type="Proteomes" id="UP000178367"/>
    </source>
</evidence>
<keyword evidence="1" id="KW-0812">Transmembrane</keyword>
<protein>
    <submittedName>
        <fullName evidence="2">Uncharacterized protein</fullName>
    </submittedName>
</protein>
<keyword evidence="1" id="KW-1133">Transmembrane helix</keyword>
<dbReference type="Proteomes" id="UP000178367">
    <property type="component" value="Unassembled WGS sequence"/>
</dbReference>
<keyword evidence="1" id="KW-0472">Membrane</keyword>
<evidence type="ECO:0000256" key="1">
    <source>
        <dbReference type="SAM" id="Phobius"/>
    </source>
</evidence>
<comment type="caution">
    <text evidence="2">The sequence shown here is derived from an EMBL/GenBank/DDBJ whole genome shotgun (WGS) entry which is preliminary data.</text>
</comment>
<dbReference type="EMBL" id="MFGB01000003">
    <property type="protein sequence ID" value="OGF28130.1"/>
    <property type="molecule type" value="Genomic_DNA"/>
</dbReference>
<reference evidence="2 3" key="1">
    <citation type="journal article" date="2016" name="Nat. Commun.">
        <title>Thousands of microbial genomes shed light on interconnected biogeochemical processes in an aquifer system.</title>
        <authorList>
            <person name="Anantharaman K."/>
            <person name="Brown C.T."/>
            <person name="Hug L.A."/>
            <person name="Sharon I."/>
            <person name="Castelle C.J."/>
            <person name="Probst A.J."/>
            <person name="Thomas B.C."/>
            <person name="Singh A."/>
            <person name="Wilkins M.J."/>
            <person name="Karaoz U."/>
            <person name="Brodie E.L."/>
            <person name="Williams K.H."/>
            <person name="Hubbard S.S."/>
            <person name="Banfield J.F."/>
        </authorList>
    </citation>
    <scope>NUCLEOTIDE SEQUENCE [LARGE SCALE GENOMIC DNA]</scope>
</reference>
<evidence type="ECO:0000313" key="2">
    <source>
        <dbReference type="EMBL" id="OGF28130.1"/>
    </source>
</evidence>
<feature type="transmembrane region" description="Helical" evidence="1">
    <location>
        <begin position="58"/>
        <end position="75"/>
    </location>
</feature>
<organism evidence="2 3">
    <name type="scientific">Candidatus Falkowbacteria bacterium RIFOXYA2_FULL_47_19</name>
    <dbReference type="NCBI Taxonomy" id="1797994"/>
    <lineage>
        <taxon>Bacteria</taxon>
        <taxon>Candidatus Falkowiibacteriota</taxon>
    </lineage>
</organism>
<name>A0A1F5SN63_9BACT</name>
<feature type="transmembrane region" description="Helical" evidence="1">
    <location>
        <begin position="135"/>
        <end position="151"/>
    </location>
</feature>
<dbReference type="AlphaFoldDB" id="A0A1F5SN63"/>
<feature type="transmembrane region" description="Helical" evidence="1">
    <location>
        <begin position="163"/>
        <end position="182"/>
    </location>
</feature>